<evidence type="ECO:0000313" key="2">
    <source>
        <dbReference type="Proteomes" id="UP000712600"/>
    </source>
</evidence>
<dbReference type="Proteomes" id="UP000712600">
    <property type="component" value="Unassembled WGS sequence"/>
</dbReference>
<reference evidence="1" key="1">
    <citation type="submission" date="2019-12" db="EMBL/GenBank/DDBJ databases">
        <title>Genome sequencing and annotation of Brassica cretica.</title>
        <authorList>
            <person name="Studholme D.J."/>
            <person name="Sarris P."/>
        </authorList>
    </citation>
    <scope>NUCLEOTIDE SEQUENCE</scope>
    <source>
        <strain evidence="1">PFS-109/04</strain>
        <tissue evidence="1">Leaf</tissue>
    </source>
</reference>
<comment type="caution">
    <text evidence="1">The sequence shown here is derived from an EMBL/GenBank/DDBJ whole genome shotgun (WGS) entry which is preliminary data.</text>
</comment>
<name>A0A8S9PEH1_BRACR</name>
<evidence type="ECO:0000313" key="1">
    <source>
        <dbReference type="EMBL" id="KAF3513889.1"/>
    </source>
</evidence>
<organism evidence="1 2">
    <name type="scientific">Brassica cretica</name>
    <name type="common">Mustard</name>
    <dbReference type="NCBI Taxonomy" id="69181"/>
    <lineage>
        <taxon>Eukaryota</taxon>
        <taxon>Viridiplantae</taxon>
        <taxon>Streptophyta</taxon>
        <taxon>Embryophyta</taxon>
        <taxon>Tracheophyta</taxon>
        <taxon>Spermatophyta</taxon>
        <taxon>Magnoliopsida</taxon>
        <taxon>eudicotyledons</taxon>
        <taxon>Gunneridae</taxon>
        <taxon>Pentapetalae</taxon>
        <taxon>rosids</taxon>
        <taxon>malvids</taxon>
        <taxon>Brassicales</taxon>
        <taxon>Brassicaceae</taxon>
        <taxon>Brassiceae</taxon>
        <taxon>Brassica</taxon>
    </lineage>
</organism>
<dbReference type="AlphaFoldDB" id="A0A8S9PEH1"/>
<protein>
    <submittedName>
        <fullName evidence="1">Uncharacterized protein</fullName>
    </submittedName>
</protein>
<dbReference type="EMBL" id="QGKX02001521">
    <property type="protein sequence ID" value="KAF3513889.1"/>
    <property type="molecule type" value="Genomic_DNA"/>
</dbReference>
<sequence>MPPHISEALLFSGSIPEVRDFRALSEFVSLIHELKRTTCLLSHREEVERPSDYFSLDGLY</sequence>
<gene>
    <name evidence="1" type="ORF">F2Q69_00004763</name>
</gene>
<accession>A0A8S9PEH1</accession>
<proteinExistence type="predicted"/>